<reference evidence="1 2" key="1">
    <citation type="journal article" date="2013" name="PLoS ONE">
        <title>Genomic and secretomic analyses reveal unique features of the lignocellulolytic enzyme system of Penicillium decumbens.</title>
        <authorList>
            <person name="Liu G."/>
            <person name="Zhang L."/>
            <person name="Wei X."/>
            <person name="Zou G."/>
            <person name="Qin Y."/>
            <person name="Ma L."/>
            <person name="Li J."/>
            <person name="Zheng H."/>
            <person name="Wang S."/>
            <person name="Wang C."/>
            <person name="Xun L."/>
            <person name="Zhao G.-P."/>
            <person name="Zhou Z."/>
            <person name="Qu Y."/>
        </authorList>
    </citation>
    <scope>NUCLEOTIDE SEQUENCE [LARGE SCALE GENOMIC DNA]</scope>
    <source>
        <strain evidence="2">114-2 / CGMCC 5302</strain>
    </source>
</reference>
<organism evidence="1 2">
    <name type="scientific">Penicillium oxalicum (strain 114-2 / CGMCC 5302)</name>
    <name type="common">Penicillium decumbens</name>
    <dbReference type="NCBI Taxonomy" id="933388"/>
    <lineage>
        <taxon>Eukaryota</taxon>
        <taxon>Fungi</taxon>
        <taxon>Dikarya</taxon>
        <taxon>Ascomycota</taxon>
        <taxon>Pezizomycotina</taxon>
        <taxon>Eurotiomycetes</taxon>
        <taxon>Eurotiomycetidae</taxon>
        <taxon>Eurotiales</taxon>
        <taxon>Aspergillaceae</taxon>
        <taxon>Penicillium</taxon>
    </lineage>
</organism>
<protein>
    <submittedName>
        <fullName evidence="1">Uncharacterized protein</fullName>
    </submittedName>
</protein>
<evidence type="ECO:0000313" key="2">
    <source>
        <dbReference type="Proteomes" id="UP000019376"/>
    </source>
</evidence>
<gene>
    <name evidence="1" type="ORF">PDE_00235</name>
</gene>
<dbReference type="AlphaFoldDB" id="S8AU04"/>
<dbReference type="HOGENOM" id="CLU_2498564_0_0_1"/>
<dbReference type="Proteomes" id="UP000019376">
    <property type="component" value="Unassembled WGS sequence"/>
</dbReference>
<evidence type="ECO:0000313" key="1">
    <source>
        <dbReference type="EMBL" id="EPS25302.1"/>
    </source>
</evidence>
<sequence length="86" mass="9732">MDAHLTVVLAHGGTGLRIMHGWSSIITWASDAVFMIPTRPCPLDTSTRYGKRSCRAHRNWREPDIYIRRVSLSDVRLPSRAEVAQS</sequence>
<accession>S8AU04</accession>
<dbReference type="EMBL" id="KB644408">
    <property type="protein sequence ID" value="EPS25302.1"/>
    <property type="molecule type" value="Genomic_DNA"/>
</dbReference>
<name>S8AU04_PENO1</name>
<proteinExistence type="predicted"/>
<keyword evidence="2" id="KW-1185">Reference proteome</keyword>